<accession>A0A0P1AAJ9</accession>
<evidence type="ECO:0000313" key="1">
    <source>
        <dbReference type="EMBL" id="CEG37264.1"/>
    </source>
</evidence>
<dbReference type="EMBL" id="CCYD01000261">
    <property type="protein sequence ID" value="CEG37264.1"/>
    <property type="molecule type" value="Genomic_DNA"/>
</dbReference>
<proteinExistence type="predicted"/>
<keyword evidence="2" id="KW-1185">Reference proteome</keyword>
<reference evidence="2" key="1">
    <citation type="submission" date="2014-09" db="EMBL/GenBank/DDBJ databases">
        <authorList>
            <person name="Sharma Rahul"/>
            <person name="Thines Marco"/>
        </authorList>
    </citation>
    <scope>NUCLEOTIDE SEQUENCE [LARGE SCALE GENOMIC DNA]</scope>
</reference>
<name>A0A0P1AAJ9_PLAHL</name>
<organism evidence="1 2">
    <name type="scientific">Plasmopara halstedii</name>
    <name type="common">Downy mildew of sunflower</name>
    <dbReference type="NCBI Taxonomy" id="4781"/>
    <lineage>
        <taxon>Eukaryota</taxon>
        <taxon>Sar</taxon>
        <taxon>Stramenopiles</taxon>
        <taxon>Oomycota</taxon>
        <taxon>Peronosporomycetes</taxon>
        <taxon>Peronosporales</taxon>
        <taxon>Peronosporaceae</taxon>
        <taxon>Plasmopara</taxon>
    </lineage>
</organism>
<dbReference type="GeneID" id="36410083"/>
<evidence type="ECO:0000313" key="2">
    <source>
        <dbReference type="Proteomes" id="UP000054928"/>
    </source>
</evidence>
<dbReference type="RefSeq" id="XP_024573633.1">
    <property type="nucleotide sequence ID" value="XM_024722569.2"/>
</dbReference>
<dbReference type="Proteomes" id="UP000054928">
    <property type="component" value="Unassembled WGS sequence"/>
</dbReference>
<protein>
    <submittedName>
        <fullName evidence="1">Uncharacterized protein</fullName>
    </submittedName>
</protein>
<dbReference type="AlphaFoldDB" id="A0A0P1AAJ9"/>
<sequence length="98" mass="11366">MFSASIFDPSLSSKHVCSILDHFTCTEALQASKNFLSAKHMNQKLSLHQAMFNRSLVIQIRYHWSRENLTLLPEIERLPSIFLLQLIQTRLHCNILLS</sequence>